<keyword evidence="13" id="KW-1185">Reference proteome</keyword>
<dbReference type="GO" id="GO:0043190">
    <property type="term" value="C:ATP-binding cassette (ABC) transporter complex"/>
    <property type="evidence" value="ECO:0007669"/>
    <property type="project" value="InterPro"/>
</dbReference>
<feature type="transmembrane region" description="Helical" evidence="10">
    <location>
        <begin position="24"/>
        <end position="49"/>
    </location>
</feature>
<comment type="subcellular location">
    <subcellularLocation>
        <location evidence="2">Cell inner membrane</location>
        <topology evidence="2">Multi-pass membrane protein</topology>
    </subcellularLocation>
    <subcellularLocation>
        <location evidence="10">Cell membrane</location>
        <topology evidence="10">Multi-pass membrane protein</topology>
    </subcellularLocation>
</comment>
<evidence type="ECO:0000256" key="3">
    <source>
        <dbReference type="ARBA" id="ARBA00010072"/>
    </source>
</evidence>
<keyword evidence="5" id="KW-1003">Cell membrane</keyword>
<dbReference type="InterPro" id="IPR043429">
    <property type="entry name" value="ArtM/GltK/GlnP/TcyL/YhdX-like"/>
</dbReference>
<keyword evidence="6 10" id="KW-0812">Transmembrane</keyword>
<protein>
    <submittedName>
        <fullName evidence="12">Polar amino acid transport system permease protein</fullName>
    </submittedName>
</protein>
<dbReference type="GO" id="GO:0006865">
    <property type="term" value="P:amino acid transport"/>
    <property type="evidence" value="ECO:0007669"/>
    <property type="project" value="UniProtKB-KW"/>
</dbReference>
<evidence type="ECO:0000256" key="10">
    <source>
        <dbReference type="RuleBase" id="RU363032"/>
    </source>
</evidence>
<evidence type="ECO:0000256" key="6">
    <source>
        <dbReference type="ARBA" id="ARBA00022692"/>
    </source>
</evidence>
<evidence type="ECO:0000256" key="7">
    <source>
        <dbReference type="ARBA" id="ARBA00022970"/>
    </source>
</evidence>
<reference evidence="12 13" key="1">
    <citation type="submission" date="2017-02" db="EMBL/GenBank/DDBJ databases">
        <authorList>
            <person name="Peterson S.W."/>
        </authorList>
    </citation>
    <scope>NUCLEOTIDE SEQUENCE [LARGE SCALE GENOMIC DNA]</scope>
    <source>
        <strain evidence="12 13">ATCC BAA-908</strain>
    </source>
</reference>
<organism evidence="12 13">
    <name type="scientific">Treponema porcinum</name>
    <dbReference type="NCBI Taxonomy" id="261392"/>
    <lineage>
        <taxon>Bacteria</taxon>
        <taxon>Pseudomonadati</taxon>
        <taxon>Spirochaetota</taxon>
        <taxon>Spirochaetia</taxon>
        <taxon>Spirochaetales</taxon>
        <taxon>Treponemataceae</taxon>
        <taxon>Treponema</taxon>
    </lineage>
</organism>
<evidence type="ECO:0000256" key="4">
    <source>
        <dbReference type="ARBA" id="ARBA00022448"/>
    </source>
</evidence>
<dbReference type="PROSITE" id="PS50928">
    <property type="entry name" value="ABC_TM1"/>
    <property type="match status" value="1"/>
</dbReference>
<dbReference type="CDD" id="cd06261">
    <property type="entry name" value="TM_PBP2"/>
    <property type="match status" value="1"/>
</dbReference>
<keyword evidence="4 10" id="KW-0813">Transport</keyword>
<proteinExistence type="inferred from homology"/>
<dbReference type="EMBL" id="FUWG01000006">
    <property type="protein sequence ID" value="SJZ36427.1"/>
    <property type="molecule type" value="Genomic_DNA"/>
</dbReference>
<evidence type="ECO:0000313" key="12">
    <source>
        <dbReference type="EMBL" id="SJZ36427.1"/>
    </source>
</evidence>
<evidence type="ECO:0000256" key="9">
    <source>
        <dbReference type="ARBA" id="ARBA00023136"/>
    </source>
</evidence>
<feature type="transmembrane region" description="Helical" evidence="10">
    <location>
        <begin position="70"/>
        <end position="91"/>
    </location>
</feature>
<evidence type="ECO:0000256" key="2">
    <source>
        <dbReference type="ARBA" id="ARBA00004429"/>
    </source>
</evidence>
<dbReference type="GeneID" id="78316250"/>
<dbReference type="PANTHER" id="PTHR30614">
    <property type="entry name" value="MEMBRANE COMPONENT OF AMINO ACID ABC TRANSPORTER"/>
    <property type="match status" value="1"/>
</dbReference>
<evidence type="ECO:0000256" key="1">
    <source>
        <dbReference type="ARBA" id="ARBA00003159"/>
    </source>
</evidence>
<dbReference type="InterPro" id="IPR000515">
    <property type="entry name" value="MetI-like"/>
</dbReference>
<keyword evidence="7" id="KW-0029">Amino-acid transport</keyword>
<dbReference type="Gene3D" id="1.10.3720.10">
    <property type="entry name" value="MetI-like"/>
    <property type="match status" value="1"/>
</dbReference>
<dbReference type="AlphaFoldDB" id="A0A1T4K2C8"/>
<dbReference type="Proteomes" id="UP000190423">
    <property type="component" value="Unassembled WGS sequence"/>
</dbReference>
<gene>
    <name evidence="12" type="ORF">SAMN02745149_00950</name>
</gene>
<dbReference type="RefSeq" id="WP_078932850.1">
    <property type="nucleotide sequence ID" value="NZ_FUWG01000006.1"/>
</dbReference>
<comment type="function">
    <text evidence="1">Part of the binding-protein-dependent transport system for glutamine; probably responsible for the translocation of the substrate across the membrane.</text>
</comment>
<name>A0A1T4K2C8_TREPO</name>
<feature type="domain" description="ABC transmembrane type-1" evidence="11">
    <location>
        <begin position="21"/>
        <end position="226"/>
    </location>
</feature>
<comment type="similarity">
    <text evidence="3">Belongs to the binding-protein-dependent transport system permease family. HisMQ subfamily.</text>
</comment>
<dbReference type="GO" id="GO:0022857">
    <property type="term" value="F:transmembrane transporter activity"/>
    <property type="evidence" value="ECO:0007669"/>
    <property type="project" value="InterPro"/>
</dbReference>
<dbReference type="OrthoDB" id="9774451at2"/>
<evidence type="ECO:0000256" key="5">
    <source>
        <dbReference type="ARBA" id="ARBA00022475"/>
    </source>
</evidence>
<keyword evidence="9 10" id="KW-0472">Membrane</keyword>
<dbReference type="NCBIfam" id="TIGR01726">
    <property type="entry name" value="HEQRo_perm_3TM"/>
    <property type="match status" value="1"/>
</dbReference>
<feature type="transmembrane region" description="Helical" evidence="10">
    <location>
        <begin position="208"/>
        <end position="229"/>
    </location>
</feature>
<dbReference type="STRING" id="261392.SAMN02745149_00950"/>
<sequence length="238" mass="25983">MNILKNLDFIKAIKDLLPQLLGRALFIVLAATLLGFALGLLIGFILALARISKNKVLNRIVILFQELIRGTPLLVQLVYIYYVVPLLITIAGQLLGFEGYKCNFTPLTAGTLGLGINYGTYIAEVIRAAILSIDGGQKEAALALGLTPSQAMLRIVVPQALKNSVPIFGNYLVMMVKDTSLMSYITAAEFLTTAKAYTSQTFLTIESYSILACVYLVICIPLGILAKYIERKCNTGKR</sequence>
<dbReference type="InterPro" id="IPR035906">
    <property type="entry name" value="MetI-like_sf"/>
</dbReference>
<evidence type="ECO:0000259" key="11">
    <source>
        <dbReference type="PROSITE" id="PS50928"/>
    </source>
</evidence>
<keyword evidence="8 10" id="KW-1133">Transmembrane helix</keyword>
<evidence type="ECO:0000313" key="13">
    <source>
        <dbReference type="Proteomes" id="UP000190423"/>
    </source>
</evidence>
<dbReference type="Pfam" id="PF00528">
    <property type="entry name" value="BPD_transp_1"/>
    <property type="match status" value="1"/>
</dbReference>
<accession>A0A1T4K2C8</accession>
<dbReference type="SUPFAM" id="SSF161098">
    <property type="entry name" value="MetI-like"/>
    <property type="match status" value="1"/>
</dbReference>
<dbReference type="PANTHER" id="PTHR30614:SF20">
    <property type="entry name" value="GLUTAMINE TRANSPORT SYSTEM PERMEASE PROTEIN GLNP"/>
    <property type="match status" value="1"/>
</dbReference>
<dbReference type="InterPro" id="IPR010065">
    <property type="entry name" value="AA_ABC_transptr_permease_3TM"/>
</dbReference>
<evidence type="ECO:0000256" key="8">
    <source>
        <dbReference type="ARBA" id="ARBA00022989"/>
    </source>
</evidence>